<dbReference type="AlphaFoldDB" id="A0A9Q0JWB8"/>
<keyword evidence="1" id="KW-0472">Membrane</keyword>
<gene>
    <name evidence="2" type="ORF">NE237_029727</name>
</gene>
<keyword evidence="1" id="KW-0812">Transmembrane</keyword>
<keyword evidence="1" id="KW-1133">Transmembrane helix</keyword>
<evidence type="ECO:0000256" key="1">
    <source>
        <dbReference type="SAM" id="Phobius"/>
    </source>
</evidence>
<organism evidence="2 3">
    <name type="scientific">Protea cynaroides</name>
    <dbReference type="NCBI Taxonomy" id="273540"/>
    <lineage>
        <taxon>Eukaryota</taxon>
        <taxon>Viridiplantae</taxon>
        <taxon>Streptophyta</taxon>
        <taxon>Embryophyta</taxon>
        <taxon>Tracheophyta</taxon>
        <taxon>Spermatophyta</taxon>
        <taxon>Magnoliopsida</taxon>
        <taxon>Proteales</taxon>
        <taxon>Proteaceae</taxon>
        <taxon>Protea</taxon>
    </lineage>
</organism>
<reference evidence="2" key="1">
    <citation type="journal article" date="2023" name="Plant J.">
        <title>The genome of the king protea, Protea cynaroides.</title>
        <authorList>
            <person name="Chang J."/>
            <person name="Duong T.A."/>
            <person name="Schoeman C."/>
            <person name="Ma X."/>
            <person name="Roodt D."/>
            <person name="Barker N."/>
            <person name="Li Z."/>
            <person name="Van de Peer Y."/>
            <person name="Mizrachi E."/>
        </authorList>
    </citation>
    <scope>NUCLEOTIDE SEQUENCE</scope>
    <source>
        <tissue evidence="2">Young leaves</tissue>
    </source>
</reference>
<accession>A0A9Q0JWB8</accession>
<dbReference type="EMBL" id="JAMYWD010000012">
    <property type="protein sequence ID" value="KAJ4952895.1"/>
    <property type="molecule type" value="Genomic_DNA"/>
</dbReference>
<feature type="transmembrane region" description="Helical" evidence="1">
    <location>
        <begin position="12"/>
        <end position="30"/>
    </location>
</feature>
<evidence type="ECO:0000313" key="2">
    <source>
        <dbReference type="EMBL" id="KAJ4952895.1"/>
    </source>
</evidence>
<dbReference type="Proteomes" id="UP001141806">
    <property type="component" value="Unassembled WGS sequence"/>
</dbReference>
<sequence length="172" mass="19317">MYLLLVRYQRPLIGGVLLAVLLLAIVGNCYKYKRCFLIKRWGPKVLRNGKPLIVILRETLDKGSIDKLREGKKPWIRPLPLNEAREGMPLGVEVFPKCDLKGLTFSLEIWSKCTSGRTASSIAFCQYRRLSIDGGLMQIFSEICVGPVLLLLYNALPTQLQHEIIVETACGG</sequence>
<proteinExistence type="predicted"/>
<name>A0A9Q0JWB8_9MAGN</name>
<protein>
    <submittedName>
        <fullName evidence="2">Uncharacterized protein</fullName>
    </submittedName>
</protein>
<evidence type="ECO:0000313" key="3">
    <source>
        <dbReference type="Proteomes" id="UP001141806"/>
    </source>
</evidence>
<keyword evidence="3" id="KW-1185">Reference proteome</keyword>
<comment type="caution">
    <text evidence="2">The sequence shown here is derived from an EMBL/GenBank/DDBJ whole genome shotgun (WGS) entry which is preliminary data.</text>
</comment>